<organism evidence="4 5">
    <name type="scientific">Candidatus Argoarchaeum ethanivorans</name>
    <dbReference type="NCBI Taxonomy" id="2608793"/>
    <lineage>
        <taxon>Archaea</taxon>
        <taxon>Methanobacteriati</taxon>
        <taxon>Methanobacteriota</taxon>
        <taxon>Stenosarchaea group</taxon>
        <taxon>Methanomicrobia</taxon>
        <taxon>Methanosarcinales</taxon>
        <taxon>Methanosarcinales incertae sedis</taxon>
        <taxon>GOM Arc I cluster</taxon>
        <taxon>Candidatus Argoarchaeum</taxon>
    </lineage>
</organism>
<dbReference type="InterPro" id="IPR019734">
    <property type="entry name" value="TPR_rpt"/>
</dbReference>
<dbReference type="PANTHER" id="PTHR44943:SF8">
    <property type="entry name" value="TPR REPEAT-CONTAINING PROTEIN MJ0263"/>
    <property type="match status" value="1"/>
</dbReference>
<dbReference type="AlphaFoldDB" id="A0A811TCY1"/>
<reference evidence="4" key="1">
    <citation type="submission" date="2020-10" db="EMBL/GenBank/DDBJ databases">
        <authorList>
            <person name="Hahn C.J."/>
            <person name="Laso-Perez R."/>
            <person name="Vulcano F."/>
            <person name="Vaziourakis K.-M."/>
            <person name="Stokke R."/>
            <person name="Steen I.H."/>
            <person name="Teske A."/>
            <person name="Boetius A."/>
            <person name="Liebeke M."/>
            <person name="Amann R."/>
            <person name="Knittel K."/>
        </authorList>
    </citation>
    <scope>NUCLEOTIDE SEQUENCE</scope>
    <source>
        <strain evidence="4">Gfbio:e3339647-f889-4370-9287-4fb5cb688e4c:AG392M11_GoMArc1</strain>
    </source>
</reference>
<dbReference type="Gene3D" id="1.25.40.10">
    <property type="entry name" value="Tetratricopeptide repeat domain"/>
    <property type="match status" value="2"/>
</dbReference>
<dbReference type="InterPro" id="IPR051685">
    <property type="entry name" value="Ycf3/AcsC/BcsC/TPR_MFPF"/>
</dbReference>
<evidence type="ECO:0000313" key="5">
    <source>
        <dbReference type="Proteomes" id="UP000639006"/>
    </source>
</evidence>
<protein>
    <submittedName>
        <fullName evidence="4">Tetratricopeptide repeat protein</fullName>
    </submittedName>
</protein>
<keyword evidence="1" id="KW-0677">Repeat</keyword>
<evidence type="ECO:0000256" key="2">
    <source>
        <dbReference type="ARBA" id="ARBA00022803"/>
    </source>
</evidence>
<feature type="repeat" description="TPR" evidence="3">
    <location>
        <begin position="66"/>
        <end position="99"/>
    </location>
</feature>
<evidence type="ECO:0000313" key="4">
    <source>
        <dbReference type="EMBL" id="CAD6492615.1"/>
    </source>
</evidence>
<comment type="caution">
    <text evidence="4">The sequence shown here is derived from an EMBL/GenBank/DDBJ whole genome shotgun (WGS) entry which is preliminary data.</text>
</comment>
<dbReference type="SUPFAM" id="SSF48452">
    <property type="entry name" value="TPR-like"/>
    <property type="match status" value="1"/>
</dbReference>
<name>A0A811TCY1_9EURY</name>
<sequence length="157" mass="18125">MKVDVTLERFEEASEKFRETLTIRPNHARAHGQLALTLIELGNFDAAKRELNTAMYCARKAKSKLGIFYHDRGLLYLRQEHFKDAERAFEDSIQEEPENFANYWHIGEAYFAQKKYKAAKQALLTALEKAPTDLGPPASEEIDALLKECRKHIQNEI</sequence>
<feature type="repeat" description="TPR" evidence="3">
    <location>
        <begin position="100"/>
        <end position="133"/>
    </location>
</feature>
<keyword evidence="2 3" id="KW-0802">TPR repeat</keyword>
<dbReference type="Proteomes" id="UP000639006">
    <property type="component" value="Unassembled WGS sequence"/>
</dbReference>
<dbReference type="SMART" id="SM00028">
    <property type="entry name" value="TPR"/>
    <property type="match status" value="3"/>
</dbReference>
<dbReference type="PANTHER" id="PTHR44943">
    <property type="entry name" value="CELLULOSE SYNTHASE OPERON PROTEIN C"/>
    <property type="match status" value="1"/>
</dbReference>
<dbReference type="Pfam" id="PF13432">
    <property type="entry name" value="TPR_16"/>
    <property type="match status" value="1"/>
</dbReference>
<evidence type="ECO:0000256" key="1">
    <source>
        <dbReference type="ARBA" id="ARBA00022737"/>
    </source>
</evidence>
<dbReference type="InterPro" id="IPR011990">
    <property type="entry name" value="TPR-like_helical_dom_sf"/>
</dbReference>
<dbReference type="Pfam" id="PF14559">
    <property type="entry name" value="TPR_19"/>
    <property type="match status" value="1"/>
</dbReference>
<proteinExistence type="predicted"/>
<gene>
    <name evidence="4" type="ORF">DIAAKJNI_00333</name>
</gene>
<accession>A0A811TCY1</accession>
<dbReference type="EMBL" id="CAJHIQ010000015">
    <property type="protein sequence ID" value="CAD6492615.1"/>
    <property type="molecule type" value="Genomic_DNA"/>
</dbReference>
<evidence type="ECO:0000256" key="3">
    <source>
        <dbReference type="PROSITE-ProRule" id="PRU00339"/>
    </source>
</evidence>
<dbReference type="PROSITE" id="PS50005">
    <property type="entry name" value="TPR"/>
    <property type="match status" value="2"/>
</dbReference>